<accession>A0ACC2HEX2</accession>
<dbReference type="Proteomes" id="UP001157502">
    <property type="component" value="Chromosome 3"/>
</dbReference>
<reference evidence="1" key="1">
    <citation type="submission" date="2021-05" db="EMBL/GenBank/DDBJ databases">
        <authorList>
            <person name="Pan Q."/>
            <person name="Jouanno E."/>
            <person name="Zahm M."/>
            <person name="Klopp C."/>
            <person name="Cabau C."/>
            <person name="Louis A."/>
            <person name="Berthelot C."/>
            <person name="Parey E."/>
            <person name="Roest Crollius H."/>
            <person name="Montfort J."/>
            <person name="Robinson-Rechavi M."/>
            <person name="Bouchez O."/>
            <person name="Lampietro C."/>
            <person name="Lopez Roques C."/>
            <person name="Donnadieu C."/>
            <person name="Postlethwait J."/>
            <person name="Bobe J."/>
            <person name="Dillon D."/>
            <person name="Chandos A."/>
            <person name="von Hippel F."/>
            <person name="Guiguen Y."/>
        </authorList>
    </citation>
    <scope>NUCLEOTIDE SEQUENCE</scope>
    <source>
        <strain evidence="1">YG-Jan2019</strain>
    </source>
</reference>
<comment type="caution">
    <text evidence="1">The sequence shown here is derived from an EMBL/GenBank/DDBJ whole genome shotgun (WGS) entry which is preliminary data.</text>
</comment>
<organism evidence="1 2">
    <name type="scientific">Dallia pectoralis</name>
    <name type="common">Alaska blackfish</name>
    <dbReference type="NCBI Taxonomy" id="75939"/>
    <lineage>
        <taxon>Eukaryota</taxon>
        <taxon>Metazoa</taxon>
        <taxon>Chordata</taxon>
        <taxon>Craniata</taxon>
        <taxon>Vertebrata</taxon>
        <taxon>Euteleostomi</taxon>
        <taxon>Actinopterygii</taxon>
        <taxon>Neopterygii</taxon>
        <taxon>Teleostei</taxon>
        <taxon>Protacanthopterygii</taxon>
        <taxon>Esociformes</taxon>
        <taxon>Umbridae</taxon>
        <taxon>Dallia</taxon>
    </lineage>
</organism>
<gene>
    <name evidence="1" type="ORF">DPEC_G00038680</name>
</gene>
<protein>
    <submittedName>
        <fullName evidence="1">Uncharacterized protein</fullName>
    </submittedName>
</protein>
<keyword evidence="2" id="KW-1185">Reference proteome</keyword>
<evidence type="ECO:0000313" key="1">
    <source>
        <dbReference type="EMBL" id="KAJ8014286.1"/>
    </source>
</evidence>
<evidence type="ECO:0000313" key="2">
    <source>
        <dbReference type="Proteomes" id="UP001157502"/>
    </source>
</evidence>
<dbReference type="EMBL" id="CM055730">
    <property type="protein sequence ID" value="KAJ8014286.1"/>
    <property type="molecule type" value="Genomic_DNA"/>
</dbReference>
<name>A0ACC2HEX2_DALPE</name>
<proteinExistence type="predicted"/>
<sequence length="105" mass="11846">MLEQTVPFAFVVLKEDPSLDQASVVKELRDLVAFKIAKYAVPDHFLIVKRLPKTRSGKIMRRILRKVAMEQTEDLGDVSTLEDPSVVTEIIKAYAQSKSVTSNKK</sequence>